<dbReference type="Pfam" id="PF11312">
    <property type="entry name" value="Methyltransf_34"/>
    <property type="match status" value="1"/>
</dbReference>
<dbReference type="HOGENOM" id="CLU_028833_1_0_1"/>
<organism evidence="1 2">
    <name type="scientific">Saccharomyces cerevisiae (strain YJM789)</name>
    <name type="common">Baker's yeast</name>
    <dbReference type="NCBI Taxonomy" id="307796"/>
    <lineage>
        <taxon>Eukaryota</taxon>
        <taxon>Fungi</taxon>
        <taxon>Dikarya</taxon>
        <taxon>Ascomycota</taxon>
        <taxon>Saccharomycotina</taxon>
        <taxon>Saccharomycetes</taxon>
        <taxon>Saccharomycetales</taxon>
        <taxon>Saccharomycetaceae</taxon>
        <taxon>Saccharomyces</taxon>
    </lineage>
</organism>
<proteinExistence type="predicted"/>
<dbReference type="AlphaFoldDB" id="A7A0W8"/>
<accession>A7A0W8</accession>
<dbReference type="InterPro" id="IPR021463">
    <property type="entry name" value="Methyltransf_34"/>
</dbReference>
<dbReference type="EMBL" id="AAFW02000167">
    <property type="protein sequence ID" value="EDN59609.1"/>
    <property type="molecule type" value="Genomic_DNA"/>
</dbReference>
<dbReference type="Proteomes" id="UP000007060">
    <property type="component" value="Unassembled WGS sequence"/>
</dbReference>
<dbReference type="OrthoDB" id="6419443at2759"/>
<evidence type="ECO:0000313" key="2">
    <source>
        <dbReference type="Proteomes" id="UP000007060"/>
    </source>
</evidence>
<reference evidence="1 2" key="1">
    <citation type="journal article" date="2007" name="Proc. Natl. Acad. Sci. U.S.A.">
        <title>Genome sequencing and comparative analysis of Saccharomyces cerevisiae strain YJM789.</title>
        <authorList>
            <person name="Wei W."/>
            <person name="McCusker J.H."/>
            <person name="Hyman R.W."/>
            <person name="Jones T."/>
            <person name="Ning Y."/>
            <person name="Cao Z."/>
            <person name="Gu Z."/>
            <person name="Bruno D."/>
            <person name="Miranda M."/>
            <person name="Nguyen M."/>
            <person name="Wilhelmy J."/>
            <person name="Komp C."/>
            <person name="Tamse R."/>
            <person name="Wang X."/>
            <person name="Jia P."/>
            <person name="Luedi P."/>
            <person name="Oefner P.J."/>
            <person name="David L."/>
            <person name="Dietrich F.S."/>
            <person name="Li Y."/>
            <person name="Davis R.W."/>
            <person name="Steinmetz L.M."/>
        </authorList>
    </citation>
    <scope>NUCLEOTIDE SEQUENCE [LARGE SCALE GENOMIC DNA]</scope>
    <source>
        <strain evidence="1 2">YJM789</strain>
    </source>
</reference>
<name>A7A0W8_YEAS7</name>
<evidence type="ECO:0000313" key="1">
    <source>
        <dbReference type="EMBL" id="EDN59609.1"/>
    </source>
</evidence>
<comment type="caution">
    <text evidence="1">The sequence shown here is derived from an EMBL/GenBank/DDBJ whole genome shotgun (WGS) entry which is preliminary data.</text>
</comment>
<gene>
    <name evidence="1" type="ORF">SCY_3642</name>
</gene>
<protein>
    <submittedName>
        <fullName evidence="1">Conserved protein</fullName>
    </submittedName>
</protein>
<sequence length="365" mass="42041">MLLMRRFAFLTSSVYFKYIPIYSQYHYSSQFPINMNPKKVAQLPVHNKSTLPPQEIIDLFKITFLEELYPKDQDNEKSPLTEQIQAVKSDLYNRDYNAAFNNDSKRIAYCCRWSPSRATSYASVFAHFPELLKIIRCEIDDKDSNVLCIGGGAGGELVALASIFTLSRDFSSKFASALKIDNEVNKKPRNLNIQLVDIADWSTVVEKLTATIKSKWLYGDSEAESFNVNFTHKDCLQMTEPQDIKIYQGLDLITLLFTTNELFTQKKVESIKFLQRLNENCAPGCHLLILESAGSYSHITINNKKFPIQFLIDTILVGNRKDKGTTGPWSLVSENDSIWYRMDPKLDYSIPLENMRFFYRLYVKN</sequence>